<dbReference type="GO" id="GO:0031462">
    <property type="term" value="C:Cul2-RING ubiquitin ligase complex"/>
    <property type="evidence" value="ECO:0007669"/>
    <property type="project" value="TreeGrafter"/>
</dbReference>
<dbReference type="SUPFAM" id="SSF52047">
    <property type="entry name" value="RNI-like"/>
    <property type="match status" value="1"/>
</dbReference>
<evidence type="ECO:0000259" key="3">
    <source>
        <dbReference type="Pfam" id="PF22964"/>
    </source>
</evidence>
<dbReference type="OrthoDB" id="120976at2759"/>
<dbReference type="InterPro" id="IPR016024">
    <property type="entry name" value="ARM-type_fold"/>
</dbReference>
<dbReference type="InterPro" id="IPR011989">
    <property type="entry name" value="ARM-like"/>
</dbReference>
<proteinExistence type="inferred from homology"/>
<dbReference type="STRING" id="52670.A0A2I4BNG3"/>
<dbReference type="InterPro" id="IPR055142">
    <property type="entry name" value="ZER1-like_C"/>
</dbReference>
<organism evidence="4 5">
    <name type="scientific">Austrofundulus limnaeus</name>
    <name type="common">Annual killifish</name>
    <dbReference type="NCBI Taxonomy" id="52670"/>
    <lineage>
        <taxon>Eukaryota</taxon>
        <taxon>Metazoa</taxon>
        <taxon>Chordata</taxon>
        <taxon>Craniata</taxon>
        <taxon>Vertebrata</taxon>
        <taxon>Euteleostomi</taxon>
        <taxon>Actinopterygii</taxon>
        <taxon>Neopterygii</taxon>
        <taxon>Teleostei</taxon>
        <taxon>Neoteleostei</taxon>
        <taxon>Acanthomorphata</taxon>
        <taxon>Ovalentaria</taxon>
        <taxon>Atherinomorphae</taxon>
        <taxon>Cyprinodontiformes</taxon>
        <taxon>Rivulidae</taxon>
        <taxon>Austrofundulus</taxon>
    </lineage>
</organism>
<dbReference type="PANTHER" id="PTHR12904:SF22">
    <property type="entry name" value="ZYG-11 FAMILY MEMBER B, CELL CYCLE REGULATOR"/>
    <property type="match status" value="1"/>
</dbReference>
<feature type="domain" description="Protein zer-1 homolog-like C-terminal" evidence="3">
    <location>
        <begin position="376"/>
        <end position="728"/>
    </location>
</feature>
<dbReference type="Gene3D" id="3.80.10.10">
    <property type="entry name" value="Ribonuclease Inhibitor"/>
    <property type="match status" value="1"/>
</dbReference>
<dbReference type="SUPFAM" id="SSF48371">
    <property type="entry name" value="ARM repeat"/>
    <property type="match status" value="1"/>
</dbReference>
<dbReference type="Gene3D" id="1.25.10.10">
    <property type="entry name" value="Leucine-rich Repeat Variant"/>
    <property type="match status" value="1"/>
</dbReference>
<gene>
    <name evidence="5" type="primary">LOC106521287</name>
</gene>
<comment type="similarity">
    <text evidence="1">Belongs to the zyg-11 family.</text>
</comment>
<dbReference type="Pfam" id="PF22964">
    <property type="entry name" value="ZER1-like_2nd"/>
    <property type="match status" value="1"/>
</dbReference>
<keyword evidence="2" id="KW-0833">Ubl conjugation pathway</keyword>
<dbReference type="PANTHER" id="PTHR12904">
    <property type="match status" value="1"/>
</dbReference>
<dbReference type="RefSeq" id="XP_013869258.1">
    <property type="nucleotide sequence ID" value="XM_014013804.1"/>
</dbReference>
<dbReference type="InParanoid" id="A0A2I4BNG3"/>
<dbReference type="GeneID" id="106521287"/>
<protein>
    <submittedName>
        <fullName evidence="5">Protein zyg-11 homolog isoform X1</fullName>
    </submittedName>
</protein>
<keyword evidence="4" id="KW-1185">Reference proteome</keyword>
<dbReference type="Proteomes" id="UP000192220">
    <property type="component" value="Unplaced"/>
</dbReference>
<dbReference type="InterPro" id="IPR032675">
    <property type="entry name" value="LRR_dom_sf"/>
</dbReference>
<accession>A0A2I4BNG3</accession>
<sequence length="746" mass="83088">MDVEGPQALCDLCLDQVCFSLEALCNKRGDGSMSLIWAPVFPQELTDQLLQNMTTKGILNDTTVGIFRNCEKLRLRRASIRRCPVSAEAFRLALCPHQLLELDGSWVSGGLSGADVISGLAGSSQCRVSLQGLSLSGLHLDWGALEADVGACGSLGSLQNLRMLRVDNTDLTDDILEEICSLPRLETLDISCSTVSNLNALIKCKNTLRYFIAHRLKQLDMSPASLLFVFSQLNVLRHLDFSEDHFAVDDSDGRGADEMLQQLLEGGPQVLPSLVSLDISGRKRLTEAALRAFVESRRGLAFIGLLATGLSFCHVLSSRKNLKVTGEANEDQVREALRKYRERECFVREALLHLYSLTADTEKPQPDTLKLVVGVMQSHPESLQVHLVATACIFNLTNQGLAEAMPVSLISSTVSQLLHAMKTFPNHQQLQKNCLLALCSDYILQDVPFDKYLAAMLVINWLSNHEEPTMQRMAVAVVSILVAKLSTEEMAQLSKDILFMKQLLAMVQQKAMVGVIDSTLKFALSALWNLTDEMPTAARNFIECQGLELYEEVLESYYSEPSIQQKVLGLLNNIAEVEELQADLMDEDLLEHILSLLKNSQVEVRYFAGGILAQLASRTEAWTLDEELRTTILKQLHESVITWAHPEREMVSYRSFHPFVPLLQPCQPSGVQLWAVWAVHLVCSQNTTHYSWMLEEEGLTELLRALSAHPDTHRDIKTLSDQILSMAEKQQSDSGEVRDLTPSEKA</sequence>
<dbReference type="KEGG" id="alim:106521287"/>
<dbReference type="InterPro" id="IPR051341">
    <property type="entry name" value="Zyg-11_UBL_adapter"/>
</dbReference>
<evidence type="ECO:0000313" key="5">
    <source>
        <dbReference type="RefSeq" id="XP_013869258.1"/>
    </source>
</evidence>
<dbReference type="AlphaFoldDB" id="A0A2I4BNG3"/>
<evidence type="ECO:0000256" key="2">
    <source>
        <dbReference type="ARBA" id="ARBA00022786"/>
    </source>
</evidence>
<evidence type="ECO:0000256" key="1">
    <source>
        <dbReference type="ARBA" id="ARBA00009420"/>
    </source>
</evidence>
<reference evidence="5" key="1">
    <citation type="submission" date="2025-08" db="UniProtKB">
        <authorList>
            <consortium name="RefSeq"/>
        </authorList>
    </citation>
    <scope>IDENTIFICATION</scope>
    <source>
        <strain evidence="5">Quisiro</strain>
        <tissue evidence="5">Liver</tissue>
    </source>
</reference>
<evidence type="ECO:0000313" key="4">
    <source>
        <dbReference type="Proteomes" id="UP000192220"/>
    </source>
</evidence>
<name>A0A2I4BNG3_AUSLI</name>